<dbReference type="Gene3D" id="3.40.50.300">
    <property type="entry name" value="P-loop containing nucleotide triphosphate hydrolases"/>
    <property type="match status" value="1"/>
</dbReference>
<dbReference type="InterPro" id="IPR005225">
    <property type="entry name" value="Small_GTP-bd"/>
</dbReference>
<feature type="region of interest" description="Disordered" evidence="2">
    <location>
        <begin position="182"/>
        <end position="202"/>
    </location>
</feature>
<dbReference type="AlphaFoldDB" id="A0AAV7Y996"/>
<dbReference type="Proteomes" id="UP001150062">
    <property type="component" value="Unassembled WGS sequence"/>
</dbReference>
<comment type="caution">
    <text evidence="3">The sequence shown here is derived from an EMBL/GenBank/DDBJ whole genome shotgun (WGS) entry which is preliminary data.</text>
</comment>
<protein>
    <submittedName>
        <fullName evidence="3">Ras-related protein rab-24</fullName>
    </submittedName>
</protein>
<reference evidence="4" key="1">
    <citation type="submission" date="2022-08" db="EMBL/GenBank/DDBJ databases">
        <title>Novel sulfate-reducing endosymbionts in the free-living metamonad Anaeramoeba.</title>
        <authorList>
            <person name="Jerlstrom-Hultqvist J."/>
            <person name="Cepicka I."/>
            <person name="Gallot-Lavallee L."/>
            <person name="Salas-Leiva D."/>
            <person name="Curtis B.A."/>
            <person name="Zahonova K."/>
            <person name="Pipaliya S."/>
            <person name="Dacks J."/>
            <person name="Roger A.J."/>
        </authorList>
    </citation>
    <scope>NUCLEOTIDE SEQUENCE</scope>
    <source>
        <strain evidence="4">Schooner1</strain>
    </source>
</reference>
<sequence>MNQPQTDIKVVLLGSPYVGKTCLVERFINKRFNEDQRQTIGGCFSTQQMTVGNDEILLGIWDTAGQERYEAMTKMYYRGAHAAIICYDVTDKTTFERLRFWIQQLQEAEKNCSLFITATKIDLLTNEKQRAVSLNEVENFSKSVDGIIMETSAKYGQGIDILFDSIAKDFVRKNPEWKTNKSTNLPEKINLDGNPNKKKKCC</sequence>
<gene>
    <name evidence="3" type="ORF">M0812_27560</name>
    <name evidence="4" type="ORF">M0813_15995</name>
</gene>
<dbReference type="EMBL" id="JAOAOG010000075">
    <property type="protein sequence ID" value="KAJ6250509.1"/>
    <property type="molecule type" value="Genomic_DNA"/>
</dbReference>
<dbReference type="Proteomes" id="UP001146793">
    <property type="component" value="Unassembled WGS sequence"/>
</dbReference>
<dbReference type="PRINTS" id="PR00449">
    <property type="entry name" value="RASTRNSFRMNG"/>
</dbReference>
<evidence type="ECO:0000313" key="5">
    <source>
        <dbReference type="Proteomes" id="UP001146793"/>
    </source>
</evidence>
<dbReference type="Pfam" id="PF00071">
    <property type="entry name" value="Ras"/>
    <property type="match status" value="1"/>
</dbReference>
<dbReference type="NCBIfam" id="TIGR00231">
    <property type="entry name" value="small_GTP"/>
    <property type="match status" value="1"/>
</dbReference>
<keyword evidence="6" id="KW-1185">Reference proteome</keyword>
<organism evidence="3 5">
    <name type="scientific">Anaeramoeba flamelloides</name>
    <dbReference type="NCBI Taxonomy" id="1746091"/>
    <lineage>
        <taxon>Eukaryota</taxon>
        <taxon>Metamonada</taxon>
        <taxon>Anaeramoebidae</taxon>
        <taxon>Anaeramoeba</taxon>
    </lineage>
</organism>
<evidence type="ECO:0000313" key="4">
    <source>
        <dbReference type="EMBL" id="KAJ6250509.1"/>
    </source>
</evidence>
<dbReference type="SUPFAM" id="SSF52540">
    <property type="entry name" value="P-loop containing nucleoside triphosphate hydrolases"/>
    <property type="match status" value="1"/>
</dbReference>
<dbReference type="InterPro" id="IPR027417">
    <property type="entry name" value="P-loop_NTPase"/>
</dbReference>
<dbReference type="GO" id="GO:0003924">
    <property type="term" value="F:GTPase activity"/>
    <property type="evidence" value="ECO:0007669"/>
    <property type="project" value="InterPro"/>
</dbReference>
<dbReference type="SMART" id="SM00174">
    <property type="entry name" value="RHO"/>
    <property type="match status" value="1"/>
</dbReference>
<reference evidence="3" key="2">
    <citation type="submission" date="2022-08" db="EMBL/GenBank/DDBJ databases">
        <title>Novel sulphate-reducing endosymbionts in the free-living metamonad Anaeramoeba.</title>
        <authorList>
            <person name="Jerlstrom-Hultqvist J."/>
            <person name="Cepicka I."/>
            <person name="Gallot-Lavallee L."/>
            <person name="Salas-Leiva D."/>
            <person name="Curtis B.A."/>
            <person name="Zahonova K."/>
            <person name="Pipaliya S."/>
            <person name="Dacks J."/>
            <person name="Roger A.J."/>
        </authorList>
    </citation>
    <scope>NUCLEOTIDE SEQUENCE</scope>
    <source>
        <strain evidence="3">Busselton2</strain>
    </source>
</reference>
<dbReference type="PROSITE" id="PS51421">
    <property type="entry name" value="RAS"/>
    <property type="match status" value="1"/>
</dbReference>
<proteinExistence type="predicted"/>
<dbReference type="SMART" id="SM00175">
    <property type="entry name" value="RAB"/>
    <property type="match status" value="1"/>
</dbReference>
<dbReference type="FunFam" id="3.40.50.300:FF:001204">
    <property type="entry name" value="Small GTP-binding protein, putative"/>
    <property type="match status" value="1"/>
</dbReference>
<dbReference type="SMART" id="SM00173">
    <property type="entry name" value="RAS"/>
    <property type="match status" value="1"/>
</dbReference>
<evidence type="ECO:0000313" key="3">
    <source>
        <dbReference type="EMBL" id="KAJ3425126.1"/>
    </source>
</evidence>
<dbReference type="InterPro" id="IPR001806">
    <property type="entry name" value="Small_GTPase"/>
</dbReference>
<evidence type="ECO:0000313" key="6">
    <source>
        <dbReference type="Proteomes" id="UP001150062"/>
    </source>
</evidence>
<name>A0AAV7Y996_9EUKA</name>
<evidence type="ECO:0000256" key="2">
    <source>
        <dbReference type="SAM" id="MobiDB-lite"/>
    </source>
</evidence>
<dbReference type="GO" id="GO:0005525">
    <property type="term" value="F:GTP binding"/>
    <property type="evidence" value="ECO:0007669"/>
    <property type="project" value="InterPro"/>
</dbReference>
<dbReference type="EMBL" id="JANTQA010000070">
    <property type="protein sequence ID" value="KAJ3425126.1"/>
    <property type="molecule type" value="Genomic_DNA"/>
</dbReference>
<dbReference type="PANTHER" id="PTHR47978">
    <property type="match status" value="1"/>
</dbReference>
<dbReference type="PROSITE" id="PS51419">
    <property type="entry name" value="RAB"/>
    <property type="match status" value="1"/>
</dbReference>
<keyword evidence="1" id="KW-0547">Nucleotide-binding</keyword>
<evidence type="ECO:0000256" key="1">
    <source>
        <dbReference type="ARBA" id="ARBA00022741"/>
    </source>
</evidence>
<accession>A0AAV7Y996</accession>